<dbReference type="EMBL" id="SFCI01000012">
    <property type="protein sequence ID" value="TFY83733.1"/>
    <property type="molecule type" value="Genomic_DNA"/>
</dbReference>
<sequence>MPPTSDDEYDNFPDDFEDIDLSNVPGLAYDDAVATIPAQPSPRPQPLDEALPAPVAAAATPSDHYSFDELDDTFLAEVDELDQLLTQEVARTQPVEETPAATQPVSANTNAEAGSSLYAASSSASIEEVDKELGELQCDAVAPFINPSTYGCRLDERWASAGHISVFRESFRCRGPSKSS</sequence>
<feature type="region of interest" description="Disordered" evidence="1">
    <location>
        <begin position="35"/>
        <end position="58"/>
    </location>
</feature>
<protein>
    <submittedName>
        <fullName evidence="2">Uncharacterized protein</fullName>
    </submittedName>
</protein>
<accession>A0A4Z0ABK6</accession>
<gene>
    <name evidence="2" type="ORF">EWM64_g274</name>
</gene>
<dbReference type="AlphaFoldDB" id="A0A4Z0ABK6"/>
<comment type="caution">
    <text evidence="2">The sequence shown here is derived from an EMBL/GenBank/DDBJ whole genome shotgun (WGS) entry which is preliminary data.</text>
</comment>
<reference evidence="2 3" key="1">
    <citation type="submission" date="2019-02" db="EMBL/GenBank/DDBJ databases">
        <title>Genome sequencing of the rare red list fungi Hericium alpestre (H. flagellum).</title>
        <authorList>
            <person name="Buettner E."/>
            <person name="Kellner H."/>
        </authorList>
    </citation>
    <scope>NUCLEOTIDE SEQUENCE [LARGE SCALE GENOMIC DNA]</scope>
    <source>
        <strain evidence="2 3">DSM 108284</strain>
    </source>
</reference>
<organism evidence="2 3">
    <name type="scientific">Hericium alpestre</name>
    <dbReference type="NCBI Taxonomy" id="135208"/>
    <lineage>
        <taxon>Eukaryota</taxon>
        <taxon>Fungi</taxon>
        <taxon>Dikarya</taxon>
        <taxon>Basidiomycota</taxon>
        <taxon>Agaricomycotina</taxon>
        <taxon>Agaricomycetes</taxon>
        <taxon>Russulales</taxon>
        <taxon>Hericiaceae</taxon>
        <taxon>Hericium</taxon>
    </lineage>
</organism>
<evidence type="ECO:0000313" key="2">
    <source>
        <dbReference type="EMBL" id="TFY83733.1"/>
    </source>
</evidence>
<dbReference type="Proteomes" id="UP000298061">
    <property type="component" value="Unassembled WGS sequence"/>
</dbReference>
<keyword evidence="3" id="KW-1185">Reference proteome</keyword>
<dbReference type="OrthoDB" id="6105938at2759"/>
<evidence type="ECO:0000256" key="1">
    <source>
        <dbReference type="SAM" id="MobiDB-lite"/>
    </source>
</evidence>
<evidence type="ECO:0000313" key="3">
    <source>
        <dbReference type="Proteomes" id="UP000298061"/>
    </source>
</evidence>
<proteinExistence type="predicted"/>
<name>A0A4Z0ABK6_9AGAM</name>